<dbReference type="InterPro" id="IPR046347">
    <property type="entry name" value="bZIP_sf"/>
</dbReference>
<feature type="compositionally biased region" description="Low complexity" evidence="1">
    <location>
        <begin position="162"/>
        <end position="171"/>
    </location>
</feature>
<dbReference type="AlphaFoldDB" id="A0A0D7BAD2"/>
<feature type="region of interest" description="Disordered" evidence="1">
    <location>
        <begin position="189"/>
        <end position="237"/>
    </location>
</feature>
<dbReference type="InterPro" id="IPR004827">
    <property type="entry name" value="bZIP"/>
</dbReference>
<accession>A0A0D7BAD2</accession>
<evidence type="ECO:0000259" key="2">
    <source>
        <dbReference type="PROSITE" id="PS00036"/>
    </source>
</evidence>
<dbReference type="GO" id="GO:0003700">
    <property type="term" value="F:DNA-binding transcription factor activity"/>
    <property type="evidence" value="ECO:0007669"/>
    <property type="project" value="InterPro"/>
</dbReference>
<keyword evidence="4" id="KW-1185">Reference proteome</keyword>
<proteinExistence type="predicted"/>
<dbReference type="SUPFAM" id="SSF57959">
    <property type="entry name" value="Leucine zipper domain"/>
    <property type="match status" value="1"/>
</dbReference>
<evidence type="ECO:0000256" key="1">
    <source>
        <dbReference type="SAM" id="MobiDB-lite"/>
    </source>
</evidence>
<reference evidence="3 4" key="1">
    <citation type="journal article" date="2015" name="Fungal Genet. Biol.">
        <title>Evolution of novel wood decay mechanisms in Agaricales revealed by the genome sequences of Fistulina hepatica and Cylindrobasidium torrendii.</title>
        <authorList>
            <person name="Floudas D."/>
            <person name="Held B.W."/>
            <person name="Riley R."/>
            <person name="Nagy L.G."/>
            <person name="Koehler G."/>
            <person name="Ransdell A.S."/>
            <person name="Younus H."/>
            <person name="Chow J."/>
            <person name="Chiniquy J."/>
            <person name="Lipzen A."/>
            <person name="Tritt A."/>
            <person name="Sun H."/>
            <person name="Haridas S."/>
            <person name="LaButti K."/>
            <person name="Ohm R.A."/>
            <person name="Kues U."/>
            <person name="Blanchette R.A."/>
            <person name="Grigoriev I.V."/>
            <person name="Minto R.E."/>
            <person name="Hibbett D.S."/>
        </authorList>
    </citation>
    <scope>NUCLEOTIDE SEQUENCE [LARGE SCALE GENOMIC DNA]</scope>
    <source>
        <strain evidence="3 4">FP15055 ss-10</strain>
    </source>
</reference>
<sequence>MPSSSGSASTPAFENYSQVLNSYLAMLQSNPTDASNEPSMMNYLTDSTAAFMSGLGSAECSPLFSDAGDDFGALPPNTPMLQYNDDVTPFTSPLDEFLTTPVFQDSNDPNVFDNDESLFDILPDEVSQAEPKPQLTEEQRMPPPQHPVLDVNTLYSFSPSSPMLDSFSSSPQVPSAQLMKPPRSARLEDLIPFDAPTQPRKYITPSATSRKEVPASFSRKRQRVDEEEELGELPADATDEQMIAFKRRQNTIAARKSRRRKVEYTQALEDEVSQLKVLVEQYKAKSEIYASVLKKHGVVLPQVPP</sequence>
<dbReference type="SMART" id="SM00338">
    <property type="entry name" value="BRLZ"/>
    <property type="match status" value="1"/>
</dbReference>
<dbReference type="STRING" id="1314674.A0A0D7BAD2"/>
<dbReference type="Gene3D" id="3.30.160.60">
    <property type="entry name" value="Classic Zinc Finger"/>
    <property type="match status" value="1"/>
</dbReference>
<dbReference type="CDD" id="cd12193">
    <property type="entry name" value="bZIP_GCN4"/>
    <property type="match status" value="1"/>
</dbReference>
<feature type="domain" description="BZIP" evidence="2">
    <location>
        <begin position="246"/>
        <end position="260"/>
    </location>
</feature>
<evidence type="ECO:0000313" key="4">
    <source>
        <dbReference type="Proteomes" id="UP000054007"/>
    </source>
</evidence>
<feature type="region of interest" description="Disordered" evidence="1">
    <location>
        <begin position="162"/>
        <end position="181"/>
    </location>
</feature>
<gene>
    <name evidence="3" type="ORF">CYLTODRAFT_376036</name>
</gene>
<dbReference type="PROSITE" id="PS00036">
    <property type="entry name" value="BZIP_BASIC"/>
    <property type="match status" value="1"/>
</dbReference>
<dbReference type="Pfam" id="PF00170">
    <property type="entry name" value="bZIP_1"/>
    <property type="match status" value="1"/>
</dbReference>
<dbReference type="OrthoDB" id="2257100at2759"/>
<dbReference type="EMBL" id="KN880525">
    <property type="protein sequence ID" value="KIY67477.1"/>
    <property type="molecule type" value="Genomic_DNA"/>
</dbReference>
<evidence type="ECO:0000313" key="3">
    <source>
        <dbReference type="EMBL" id="KIY67477.1"/>
    </source>
</evidence>
<organism evidence="3 4">
    <name type="scientific">Cylindrobasidium torrendii FP15055 ss-10</name>
    <dbReference type="NCBI Taxonomy" id="1314674"/>
    <lineage>
        <taxon>Eukaryota</taxon>
        <taxon>Fungi</taxon>
        <taxon>Dikarya</taxon>
        <taxon>Basidiomycota</taxon>
        <taxon>Agaricomycotina</taxon>
        <taxon>Agaricomycetes</taxon>
        <taxon>Agaricomycetidae</taxon>
        <taxon>Agaricales</taxon>
        <taxon>Marasmiineae</taxon>
        <taxon>Physalacriaceae</taxon>
        <taxon>Cylindrobasidium</taxon>
    </lineage>
</organism>
<dbReference type="Proteomes" id="UP000054007">
    <property type="component" value="Unassembled WGS sequence"/>
</dbReference>
<name>A0A0D7BAD2_9AGAR</name>
<protein>
    <recommendedName>
        <fullName evidence="2">BZIP domain-containing protein</fullName>
    </recommendedName>
</protein>